<evidence type="ECO:0000313" key="1">
    <source>
        <dbReference type="EMBL" id="MDI1489932.1"/>
    </source>
</evidence>
<reference evidence="1" key="1">
    <citation type="journal article" date="2023" name="Genome Biol. Evol.">
        <title>First Whole Genome Sequence and Flow Cytometry Genome Size Data for the Lichen-Forming Fungus Ramalina farinacea (Ascomycota).</title>
        <authorList>
            <person name="Llewellyn T."/>
            <person name="Mian S."/>
            <person name="Hill R."/>
            <person name="Leitch I.J."/>
            <person name="Gaya E."/>
        </authorList>
    </citation>
    <scope>NUCLEOTIDE SEQUENCE</scope>
    <source>
        <strain evidence="1">LIQ254RAFAR</strain>
    </source>
</reference>
<comment type="caution">
    <text evidence="1">The sequence shown here is derived from an EMBL/GenBank/DDBJ whole genome shotgun (WGS) entry which is preliminary data.</text>
</comment>
<organism evidence="1 2">
    <name type="scientific">Ramalina farinacea</name>
    <dbReference type="NCBI Taxonomy" id="258253"/>
    <lineage>
        <taxon>Eukaryota</taxon>
        <taxon>Fungi</taxon>
        <taxon>Dikarya</taxon>
        <taxon>Ascomycota</taxon>
        <taxon>Pezizomycotina</taxon>
        <taxon>Lecanoromycetes</taxon>
        <taxon>OSLEUM clade</taxon>
        <taxon>Lecanoromycetidae</taxon>
        <taxon>Lecanorales</taxon>
        <taxon>Lecanorineae</taxon>
        <taxon>Ramalinaceae</taxon>
        <taxon>Ramalina</taxon>
    </lineage>
</organism>
<dbReference type="PANTHER" id="PTHR11362">
    <property type="entry name" value="PHOSPHATIDYLETHANOLAMINE-BINDING PROTEIN"/>
    <property type="match status" value="1"/>
</dbReference>
<dbReference type="GO" id="GO:0030414">
    <property type="term" value="F:peptidase inhibitor activity"/>
    <property type="evidence" value="ECO:0007669"/>
    <property type="project" value="TreeGrafter"/>
</dbReference>
<dbReference type="GO" id="GO:0030162">
    <property type="term" value="P:regulation of proteolysis"/>
    <property type="evidence" value="ECO:0007669"/>
    <property type="project" value="TreeGrafter"/>
</dbReference>
<dbReference type="GO" id="GO:0046578">
    <property type="term" value="P:regulation of Ras protein signal transduction"/>
    <property type="evidence" value="ECO:0007669"/>
    <property type="project" value="TreeGrafter"/>
</dbReference>
<keyword evidence="2" id="KW-1185">Reference proteome</keyword>
<dbReference type="Proteomes" id="UP001161017">
    <property type="component" value="Unassembled WGS sequence"/>
</dbReference>
<gene>
    <name evidence="1" type="ORF">OHK93_001131</name>
</gene>
<dbReference type="AlphaFoldDB" id="A0AA43TZ72"/>
<dbReference type="InterPro" id="IPR008914">
    <property type="entry name" value="PEBP"/>
</dbReference>
<dbReference type="InterPro" id="IPR035810">
    <property type="entry name" value="PEBP_euk"/>
</dbReference>
<name>A0AA43TZ72_9LECA</name>
<dbReference type="SUPFAM" id="SSF49777">
    <property type="entry name" value="PEBP-like"/>
    <property type="match status" value="1"/>
</dbReference>
<dbReference type="InterPro" id="IPR036610">
    <property type="entry name" value="PEBP-like_sf"/>
</dbReference>
<sequence length="178" mass="20294">MEKTKIFETVEHLFKDESTILKMSSEKQDNIRPGQEVARAGSEAEIKPQLSFNPKSPAGSYIVIALDVDAPVTPLGALTPVLLWIQSNLSIKRNTEGRTRLSTAGHPFIVNYSSPKPLMDKPHRYLFLLYEQPADFDFRTYVPRLDTSEKHRKLFNLEDWVEETKLGPVVAANYFSVW</sequence>
<dbReference type="EMBL" id="JAPUFD010000010">
    <property type="protein sequence ID" value="MDI1489932.1"/>
    <property type="molecule type" value="Genomic_DNA"/>
</dbReference>
<dbReference type="GO" id="GO:0005543">
    <property type="term" value="F:phospholipid binding"/>
    <property type="evidence" value="ECO:0007669"/>
    <property type="project" value="TreeGrafter"/>
</dbReference>
<evidence type="ECO:0008006" key="3">
    <source>
        <dbReference type="Google" id="ProtNLM"/>
    </source>
</evidence>
<proteinExistence type="predicted"/>
<accession>A0AA43TZ72</accession>
<dbReference type="Pfam" id="PF01161">
    <property type="entry name" value="PBP"/>
    <property type="match status" value="1"/>
</dbReference>
<protein>
    <recommendedName>
        <fullName evidence="3">PEBP-like protein</fullName>
    </recommendedName>
</protein>
<dbReference type="CDD" id="cd00866">
    <property type="entry name" value="PEBP_euk"/>
    <property type="match status" value="1"/>
</dbReference>
<dbReference type="Gene3D" id="3.90.280.10">
    <property type="entry name" value="PEBP-like"/>
    <property type="match status" value="1"/>
</dbReference>
<evidence type="ECO:0000313" key="2">
    <source>
        <dbReference type="Proteomes" id="UP001161017"/>
    </source>
</evidence>
<dbReference type="PANTHER" id="PTHR11362:SF78">
    <property type="entry name" value="PROTEASE INHIBITOR"/>
    <property type="match status" value="1"/>
</dbReference>